<keyword evidence="3" id="KW-0238">DNA-binding</keyword>
<comment type="similarity">
    <text evidence="1">Belongs to the type-I restriction system S methylase family.</text>
</comment>
<dbReference type="Gene3D" id="3.90.220.20">
    <property type="entry name" value="DNA methylase specificity domains"/>
    <property type="match status" value="1"/>
</dbReference>
<gene>
    <name evidence="5" type="ORF">RV00_GL000892</name>
</gene>
<dbReference type="InterPro" id="IPR052021">
    <property type="entry name" value="Type-I_RS_S_subunit"/>
</dbReference>
<name>A0A1L8SPP0_9ENTE</name>
<evidence type="ECO:0000259" key="4">
    <source>
        <dbReference type="Pfam" id="PF01420"/>
    </source>
</evidence>
<dbReference type="STRING" id="319970.RV00_GL000892"/>
<keyword evidence="2" id="KW-0680">Restriction system</keyword>
<evidence type="ECO:0000256" key="1">
    <source>
        <dbReference type="ARBA" id="ARBA00010923"/>
    </source>
</evidence>
<evidence type="ECO:0000256" key="3">
    <source>
        <dbReference type="ARBA" id="ARBA00023125"/>
    </source>
</evidence>
<feature type="domain" description="Type I restriction modification DNA specificity" evidence="4">
    <location>
        <begin position="7"/>
        <end position="167"/>
    </location>
</feature>
<reference evidence="5 6" key="1">
    <citation type="submission" date="2014-12" db="EMBL/GenBank/DDBJ databases">
        <title>Draft genome sequences of 29 type strains of Enterococci.</title>
        <authorList>
            <person name="Zhong Z."/>
            <person name="Sun Z."/>
            <person name="Liu W."/>
            <person name="Zhang W."/>
            <person name="Zhang H."/>
        </authorList>
    </citation>
    <scope>NUCLEOTIDE SEQUENCE [LARGE SCALE GENOMIC DNA]</scope>
    <source>
        <strain evidence="5 6">DSM 22802</strain>
    </source>
</reference>
<keyword evidence="6" id="KW-1185">Reference proteome</keyword>
<dbReference type="GO" id="GO:0009307">
    <property type="term" value="P:DNA restriction-modification system"/>
    <property type="evidence" value="ECO:0007669"/>
    <property type="project" value="UniProtKB-KW"/>
</dbReference>
<proteinExistence type="inferred from homology"/>
<evidence type="ECO:0000313" key="6">
    <source>
        <dbReference type="Proteomes" id="UP000183700"/>
    </source>
</evidence>
<dbReference type="AlphaFoldDB" id="A0A1L8SPP0"/>
<dbReference type="PANTHER" id="PTHR30408">
    <property type="entry name" value="TYPE-1 RESTRICTION ENZYME ECOKI SPECIFICITY PROTEIN"/>
    <property type="match status" value="1"/>
</dbReference>
<dbReference type="InterPro" id="IPR000055">
    <property type="entry name" value="Restrct_endonuc_typeI_TRD"/>
</dbReference>
<evidence type="ECO:0000313" key="5">
    <source>
        <dbReference type="EMBL" id="OJG34080.1"/>
    </source>
</evidence>
<dbReference type="PANTHER" id="PTHR30408:SF12">
    <property type="entry name" value="TYPE I RESTRICTION ENZYME MJAVIII SPECIFICITY SUBUNIT"/>
    <property type="match status" value="1"/>
</dbReference>
<evidence type="ECO:0000256" key="2">
    <source>
        <dbReference type="ARBA" id="ARBA00022747"/>
    </source>
</evidence>
<sequence>MVTIKLGLNLSRKSEEEKKYINIYTNNDLINDLDTIDYEEGQDNRVEENNAIIHTVHRGDLVYSFINSISGIVGKANGGKIINQNFAKIEIDENRIDKKYLCYLLNSDKEINREKDIAMQGSVLKKLSPTAIRNFEVELPDIDRQKKIGNLYATWIRRKALIKKRNELEDIIFSEFLNDLKMQH</sequence>
<dbReference type="Pfam" id="PF01420">
    <property type="entry name" value="Methylase_S"/>
    <property type="match status" value="1"/>
</dbReference>
<organism evidence="5 6">
    <name type="scientific">Enterococcus devriesei</name>
    <dbReference type="NCBI Taxonomy" id="319970"/>
    <lineage>
        <taxon>Bacteria</taxon>
        <taxon>Bacillati</taxon>
        <taxon>Bacillota</taxon>
        <taxon>Bacilli</taxon>
        <taxon>Lactobacillales</taxon>
        <taxon>Enterococcaceae</taxon>
        <taxon>Enterococcus</taxon>
    </lineage>
</organism>
<protein>
    <submittedName>
        <fullName evidence="5">Type I restriction modification system protein HsdIA</fullName>
    </submittedName>
</protein>
<dbReference type="EMBL" id="JXKM01000015">
    <property type="protein sequence ID" value="OJG34080.1"/>
    <property type="molecule type" value="Genomic_DNA"/>
</dbReference>
<accession>A0A1L8SPP0</accession>
<dbReference type="Proteomes" id="UP000183700">
    <property type="component" value="Unassembled WGS sequence"/>
</dbReference>
<dbReference type="GO" id="GO:0003677">
    <property type="term" value="F:DNA binding"/>
    <property type="evidence" value="ECO:0007669"/>
    <property type="project" value="UniProtKB-KW"/>
</dbReference>
<comment type="caution">
    <text evidence="5">The sequence shown here is derived from an EMBL/GenBank/DDBJ whole genome shotgun (WGS) entry which is preliminary data.</text>
</comment>
<dbReference type="InterPro" id="IPR044946">
    <property type="entry name" value="Restrct_endonuc_typeI_TRD_sf"/>
</dbReference>
<dbReference type="SUPFAM" id="SSF116734">
    <property type="entry name" value="DNA methylase specificity domain"/>
    <property type="match status" value="1"/>
</dbReference>